<feature type="repeat" description="ANK" evidence="3">
    <location>
        <begin position="99"/>
        <end position="131"/>
    </location>
</feature>
<comment type="caution">
    <text evidence="4">The sequence shown here is derived from an EMBL/GenBank/DDBJ whole genome shotgun (WGS) entry which is preliminary data.</text>
</comment>
<dbReference type="PROSITE" id="PS50088">
    <property type="entry name" value="ANK_REPEAT"/>
    <property type="match status" value="2"/>
</dbReference>
<evidence type="ECO:0000313" key="4">
    <source>
        <dbReference type="EMBL" id="KAL3405164.1"/>
    </source>
</evidence>
<organism evidence="4 5">
    <name type="scientific">Trichogramma kaykai</name>
    <dbReference type="NCBI Taxonomy" id="54128"/>
    <lineage>
        <taxon>Eukaryota</taxon>
        <taxon>Metazoa</taxon>
        <taxon>Ecdysozoa</taxon>
        <taxon>Arthropoda</taxon>
        <taxon>Hexapoda</taxon>
        <taxon>Insecta</taxon>
        <taxon>Pterygota</taxon>
        <taxon>Neoptera</taxon>
        <taxon>Endopterygota</taxon>
        <taxon>Hymenoptera</taxon>
        <taxon>Apocrita</taxon>
        <taxon>Proctotrupomorpha</taxon>
        <taxon>Chalcidoidea</taxon>
        <taxon>Trichogrammatidae</taxon>
        <taxon>Trichogramma</taxon>
    </lineage>
</organism>
<sequence length="343" mass="39995">MARMLFDISEERRQQVRVNARNQRGWTPLHMAIARSDFMMTALLMRKGGDPNMVNGEGSSPLHTICAKSHDDYLFATALFDLIKEENRPYQVDIRDLKFGDTPLHVAVRKGHTGMVQLLLTKGANPNLRDHNMRTPLQLAVERASPRLVDLLLDHDIDMFRFVFPTESDFDGRLSRRPEEEREHFQLRLAADLLYVATRLENRGYNLKPSDVATIMKLFVKHDLLNKCDVKVNRYDDSEFKRRAKLITIRDDYDLSLYDLIKMQPEEADKHLTYRDYSNFASSAKLSCIPESHRRTCTRNLCEKLSRGFFRRWALHICTESNNEKLMKIFLTNSNLKADTDQK</sequence>
<dbReference type="Pfam" id="PF12796">
    <property type="entry name" value="Ank_2"/>
    <property type="match status" value="1"/>
</dbReference>
<dbReference type="PANTHER" id="PTHR24171:SF10">
    <property type="entry name" value="ANKYRIN REPEAT DOMAIN-CONTAINING PROTEIN 29-LIKE"/>
    <property type="match status" value="1"/>
</dbReference>
<gene>
    <name evidence="4" type="ORF">TKK_002210</name>
</gene>
<dbReference type="InterPro" id="IPR002110">
    <property type="entry name" value="Ankyrin_rpt"/>
</dbReference>
<dbReference type="PRINTS" id="PR01415">
    <property type="entry name" value="ANKYRIN"/>
</dbReference>
<keyword evidence="1" id="KW-0677">Repeat</keyword>
<dbReference type="Proteomes" id="UP001627154">
    <property type="component" value="Unassembled WGS sequence"/>
</dbReference>
<evidence type="ECO:0000256" key="2">
    <source>
        <dbReference type="ARBA" id="ARBA00023043"/>
    </source>
</evidence>
<name>A0ABD2XJU1_9HYME</name>
<dbReference type="AlphaFoldDB" id="A0ABD2XJU1"/>
<dbReference type="InterPro" id="IPR036770">
    <property type="entry name" value="Ankyrin_rpt-contain_sf"/>
</dbReference>
<keyword evidence="5" id="KW-1185">Reference proteome</keyword>
<evidence type="ECO:0000256" key="3">
    <source>
        <dbReference type="PROSITE-ProRule" id="PRU00023"/>
    </source>
</evidence>
<keyword evidence="2 3" id="KW-0040">ANK repeat</keyword>
<dbReference type="PANTHER" id="PTHR24171">
    <property type="entry name" value="ANKYRIN REPEAT DOMAIN-CONTAINING PROTEIN 39-RELATED"/>
    <property type="match status" value="1"/>
</dbReference>
<protein>
    <submittedName>
        <fullName evidence="4">Uncharacterized protein</fullName>
    </submittedName>
</protein>
<dbReference type="Pfam" id="PF13857">
    <property type="entry name" value="Ank_5"/>
    <property type="match status" value="1"/>
</dbReference>
<dbReference type="SUPFAM" id="SSF48403">
    <property type="entry name" value="Ankyrin repeat"/>
    <property type="match status" value="1"/>
</dbReference>
<reference evidence="4 5" key="1">
    <citation type="journal article" date="2024" name="bioRxiv">
        <title>A reference genome for Trichogramma kaykai: A tiny desert-dwelling parasitoid wasp with competing sex-ratio distorters.</title>
        <authorList>
            <person name="Culotta J."/>
            <person name="Lindsey A.R."/>
        </authorList>
    </citation>
    <scope>NUCLEOTIDE SEQUENCE [LARGE SCALE GENOMIC DNA]</scope>
    <source>
        <strain evidence="4 5">KSX58</strain>
    </source>
</reference>
<dbReference type="PROSITE" id="PS50297">
    <property type="entry name" value="ANK_REP_REGION"/>
    <property type="match status" value="2"/>
</dbReference>
<proteinExistence type="predicted"/>
<feature type="repeat" description="ANK" evidence="3">
    <location>
        <begin position="24"/>
        <end position="56"/>
    </location>
</feature>
<accession>A0ABD2XJU1</accession>
<dbReference type="Gene3D" id="1.25.40.20">
    <property type="entry name" value="Ankyrin repeat-containing domain"/>
    <property type="match status" value="1"/>
</dbReference>
<evidence type="ECO:0000313" key="5">
    <source>
        <dbReference type="Proteomes" id="UP001627154"/>
    </source>
</evidence>
<evidence type="ECO:0000256" key="1">
    <source>
        <dbReference type="ARBA" id="ARBA00022737"/>
    </source>
</evidence>
<dbReference type="SMART" id="SM00248">
    <property type="entry name" value="ANK"/>
    <property type="match status" value="4"/>
</dbReference>
<dbReference type="EMBL" id="JBJJXI010000021">
    <property type="protein sequence ID" value="KAL3405164.1"/>
    <property type="molecule type" value="Genomic_DNA"/>
</dbReference>